<reference evidence="2 3" key="1">
    <citation type="submission" date="2024-12" db="EMBL/GenBank/DDBJ databases">
        <title>The unique morphological basis and parallel evolutionary history of personate flowers in Penstemon.</title>
        <authorList>
            <person name="Depatie T.H."/>
            <person name="Wessinger C.A."/>
        </authorList>
    </citation>
    <scope>NUCLEOTIDE SEQUENCE [LARGE SCALE GENOMIC DNA]</scope>
    <source>
        <strain evidence="2">WTNN_2</strain>
        <tissue evidence="2">Leaf</tissue>
    </source>
</reference>
<protein>
    <submittedName>
        <fullName evidence="2">Uncharacterized protein</fullName>
    </submittedName>
</protein>
<feature type="region of interest" description="Disordered" evidence="1">
    <location>
        <begin position="18"/>
        <end position="38"/>
    </location>
</feature>
<dbReference type="AlphaFoldDB" id="A0ABD3S3M7"/>
<comment type="caution">
    <text evidence="2">The sequence shown here is derived from an EMBL/GenBank/DDBJ whole genome shotgun (WGS) entry which is preliminary data.</text>
</comment>
<accession>A0ABD3S3M7</accession>
<evidence type="ECO:0000313" key="2">
    <source>
        <dbReference type="EMBL" id="KAL3819075.1"/>
    </source>
</evidence>
<gene>
    <name evidence="2" type="ORF">ACJIZ3_004980</name>
</gene>
<name>A0ABD3S3M7_9LAMI</name>
<evidence type="ECO:0000313" key="3">
    <source>
        <dbReference type="Proteomes" id="UP001634393"/>
    </source>
</evidence>
<feature type="compositionally biased region" description="Acidic residues" evidence="1">
    <location>
        <begin position="19"/>
        <end position="33"/>
    </location>
</feature>
<evidence type="ECO:0000256" key="1">
    <source>
        <dbReference type="SAM" id="MobiDB-lite"/>
    </source>
</evidence>
<keyword evidence="3" id="KW-1185">Reference proteome</keyword>
<organism evidence="2 3">
    <name type="scientific">Penstemon smallii</name>
    <dbReference type="NCBI Taxonomy" id="265156"/>
    <lineage>
        <taxon>Eukaryota</taxon>
        <taxon>Viridiplantae</taxon>
        <taxon>Streptophyta</taxon>
        <taxon>Embryophyta</taxon>
        <taxon>Tracheophyta</taxon>
        <taxon>Spermatophyta</taxon>
        <taxon>Magnoliopsida</taxon>
        <taxon>eudicotyledons</taxon>
        <taxon>Gunneridae</taxon>
        <taxon>Pentapetalae</taxon>
        <taxon>asterids</taxon>
        <taxon>lamiids</taxon>
        <taxon>Lamiales</taxon>
        <taxon>Plantaginaceae</taxon>
        <taxon>Cheloneae</taxon>
        <taxon>Penstemon</taxon>
    </lineage>
</organism>
<dbReference type="Proteomes" id="UP001634393">
    <property type="component" value="Unassembled WGS sequence"/>
</dbReference>
<proteinExistence type="predicted"/>
<dbReference type="EMBL" id="JBJXBP010000007">
    <property type="protein sequence ID" value="KAL3819075.1"/>
    <property type="molecule type" value="Genomic_DNA"/>
</dbReference>
<sequence>MVKKNETRSKKLRKRIYAAEDDIDNDDDDDDELASQKKKKKKKDCVCMIKEKGRSWSSISGNVMQRRS</sequence>